<dbReference type="CAZy" id="GT2">
    <property type="family name" value="Glycosyltransferase Family 2"/>
</dbReference>
<dbReference type="SUPFAM" id="SSF53448">
    <property type="entry name" value="Nucleotide-diphospho-sugar transferases"/>
    <property type="match status" value="1"/>
</dbReference>
<evidence type="ECO:0000313" key="3">
    <source>
        <dbReference type="Proteomes" id="UP000000684"/>
    </source>
</evidence>
<dbReference type="STRING" id="318167.Sfri_1379"/>
<dbReference type="CDD" id="cd00761">
    <property type="entry name" value="Glyco_tranf_GTA_type"/>
    <property type="match status" value="1"/>
</dbReference>
<dbReference type="eggNOG" id="COG0463">
    <property type="taxonomic scope" value="Bacteria"/>
</dbReference>
<dbReference type="KEGG" id="sfr:Sfri_1379"/>
<dbReference type="GO" id="GO:0016740">
    <property type="term" value="F:transferase activity"/>
    <property type="evidence" value="ECO:0007669"/>
    <property type="project" value="UniProtKB-KW"/>
</dbReference>
<keyword evidence="2" id="KW-0808">Transferase</keyword>
<sequence length="297" mass="34325">MYNSQHTIVRALESIEVQSVLPEVVIIIDDGSKDQSISVVQAYKRDSSLNIKILTQNNSGPSSARNKGINAASEFLISFLDADDEWHPLKIEKQLEFFLKKSQTSQVGLVECYMTDVCGDIEIKRNTPTLSGHHFPDFISSNVIKGTPCVMVPKHILESYGGFDESLRFSEDRMLWSLIAADYEIFTVPEFLVIRHFGYEGNITNNPAKNYKYKKEFIKKFISQFSNSLSKKDIIEFKLSNMYDFMTVFYKKKDYHNCVECYTDMISTSYSTLYYKRFYPLIKFLVSYVMTVIKSEK</sequence>
<reference evidence="2 3" key="1">
    <citation type="submission" date="2006-08" db="EMBL/GenBank/DDBJ databases">
        <title>Complete sequence of Shewanella frigidimarina NCIMB 400.</title>
        <authorList>
            <consortium name="US DOE Joint Genome Institute"/>
            <person name="Copeland A."/>
            <person name="Lucas S."/>
            <person name="Lapidus A."/>
            <person name="Barry K."/>
            <person name="Detter J.C."/>
            <person name="Glavina del Rio T."/>
            <person name="Hammon N."/>
            <person name="Israni S."/>
            <person name="Dalin E."/>
            <person name="Tice H."/>
            <person name="Pitluck S."/>
            <person name="Fredrickson J.K."/>
            <person name="Kolker E."/>
            <person name="McCuel L.A."/>
            <person name="DiChristina T."/>
            <person name="Nealson K.H."/>
            <person name="Newman D."/>
            <person name="Tiedje J.M."/>
            <person name="Zhou J."/>
            <person name="Romine M.F."/>
            <person name="Culley D.E."/>
            <person name="Serres M."/>
            <person name="Chertkov O."/>
            <person name="Brettin T."/>
            <person name="Bruce D."/>
            <person name="Han C."/>
            <person name="Tapia R."/>
            <person name="Gilna P."/>
            <person name="Schmutz J."/>
            <person name="Larimer F."/>
            <person name="Land M."/>
            <person name="Hauser L."/>
            <person name="Kyrpides N."/>
            <person name="Mikhailova N."/>
            <person name="Richardson P."/>
        </authorList>
    </citation>
    <scope>NUCLEOTIDE SEQUENCE [LARGE SCALE GENOMIC DNA]</scope>
    <source>
        <strain evidence="2 3">NCIMB 400</strain>
    </source>
</reference>
<protein>
    <submittedName>
        <fullName evidence="2">Glycosyl transferase, family 2</fullName>
    </submittedName>
</protein>
<dbReference type="OrthoDB" id="9802649at2"/>
<dbReference type="InterPro" id="IPR029044">
    <property type="entry name" value="Nucleotide-diphossugar_trans"/>
</dbReference>
<proteinExistence type="predicted"/>
<dbReference type="InterPro" id="IPR001173">
    <property type="entry name" value="Glyco_trans_2-like"/>
</dbReference>
<accession>Q084T3</accession>
<dbReference type="Proteomes" id="UP000000684">
    <property type="component" value="Chromosome"/>
</dbReference>
<keyword evidence="3" id="KW-1185">Reference proteome</keyword>
<evidence type="ECO:0000259" key="1">
    <source>
        <dbReference type="Pfam" id="PF00535"/>
    </source>
</evidence>
<dbReference type="Gene3D" id="3.90.550.10">
    <property type="entry name" value="Spore Coat Polysaccharide Biosynthesis Protein SpsA, Chain A"/>
    <property type="match status" value="1"/>
</dbReference>
<dbReference type="AlphaFoldDB" id="Q084T3"/>
<dbReference type="EMBL" id="CP000447">
    <property type="protein sequence ID" value="ABI71232.1"/>
    <property type="molecule type" value="Genomic_DNA"/>
</dbReference>
<name>Q084T3_SHEFN</name>
<feature type="domain" description="Glycosyltransferase 2-like" evidence="1">
    <location>
        <begin position="1"/>
        <end position="100"/>
    </location>
</feature>
<dbReference type="PANTHER" id="PTHR43685">
    <property type="entry name" value="GLYCOSYLTRANSFERASE"/>
    <property type="match status" value="1"/>
</dbReference>
<dbReference type="PANTHER" id="PTHR43685:SF2">
    <property type="entry name" value="GLYCOSYLTRANSFERASE 2-LIKE DOMAIN-CONTAINING PROTEIN"/>
    <property type="match status" value="1"/>
</dbReference>
<dbReference type="Pfam" id="PF00535">
    <property type="entry name" value="Glycos_transf_2"/>
    <property type="match status" value="1"/>
</dbReference>
<evidence type="ECO:0000313" key="2">
    <source>
        <dbReference type="EMBL" id="ABI71232.1"/>
    </source>
</evidence>
<gene>
    <name evidence="2" type="ordered locus">Sfri_1379</name>
</gene>
<dbReference type="InterPro" id="IPR050834">
    <property type="entry name" value="Glycosyltransf_2"/>
</dbReference>
<dbReference type="HOGENOM" id="CLU_025996_0_0_6"/>
<organism evidence="2 3">
    <name type="scientific">Shewanella frigidimarina (strain NCIMB 400)</name>
    <dbReference type="NCBI Taxonomy" id="318167"/>
    <lineage>
        <taxon>Bacteria</taxon>
        <taxon>Pseudomonadati</taxon>
        <taxon>Pseudomonadota</taxon>
        <taxon>Gammaproteobacteria</taxon>
        <taxon>Alteromonadales</taxon>
        <taxon>Shewanellaceae</taxon>
        <taxon>Shewanella</taxon>
    </lineage>
</organism>